<keyword evidence="1" id="KW-0677">Repeat</keyword>
<dbReference type="PROSITE" id="PS50302">
    <property type="entry name" value="PUM"/>
    <property type="match status" value="2"/>
</dbReference>
<dbReference type="GO" id="GO:0003729">
    <property type="term" value="F:mRNA binding"/>
    <property type="evidence" value="ECO:0007669"/>
    <property type="project" value="TreeGrafter"/>
</dbReference>
<evidence type="ECO:0000256" key="2">
    <source>
        <dbReference type="ARBA" id="ARBA00022884"/>
    </source>
</evidence>
<reference evidence="7" key="1">
    <citation type="journal article" date="2018" name="Nat. Microbiol.">
        <title>Leveraging single-cell genomics to expand the fungal tree of life.</title>
        <authorList>
            <person name="Ahrendt S.R."/>
            <person name="Quandt C.A."/>
            <person name="Ciobanu D."/>
            <person name="Clum A."/>
            <person name="Salamov A."/>
            <person name="Andreopoulos B."/>
            <person name="Cheng J.F."/>
            <person name="Woyke T."/>
            <person name="Pelin A."/>
            <person name="Henrissat B."/>
            <person name="Reynolds N.K."/>
            <person name="Benny G.L."/>
            <person name="Smith M.E."/>
            <person name="James T.Y."/>
            <person name="Grigoriev I.V."/>
        </authorList>
    </citation>
    <scope>NUCLEOTIDE SEQUENCE [LARGE SCALE GENOMIC DNA]</scope>
    <source>
        <strain evidence="7">ATCC 52028</strain>
    </source>
</reference>
<feature type="region of interest" description="Disordered" evidence="4">
    <location>
        <begin position="1"/>
        <end position="64"/>
    </location>
</feature>
<dbReference type="OrthoDB" id="497380at2759"/>
<accession>A0A4V1IUU5</accession>
<organism evidence="6 7">
    <name type="scientific">Caulochytrium protostelioides</name>
    <dbReference type="NCBI Taxonomy" id="1555241"/>
    <lineage>
        <taxon>Eukaryota</taxon>
        <taxon>Fungi</taxon>
        <taxon>Fungi incertae sedis</taxon>
        <taxon>Chytridiomycota</taxon>
        <taxon>Chytridiomycota incertae sedis</taxon>
        <taxon>Chytridiomycetes</taxon>
        <taxon>Caulochytriales</taxon>
        <taxon>Caulochytriaceae</taxon>
        <taxon>Caulochytrium</taxon>
    </lineage>
</organism>
<dbReference type="SMART" id="SM00025">
    <property type="entry name" value="Pumilio"/>
    <property type="match status" value="5"/>
</dbReference>
<dbReference type="PANTHER" id="PTHR13389:SF0">
    <property type="entry name" value="PUMILIO HOMOLOG 3"/>
    <property type="match status" value="1"/>
</dbReference>
<dbReference type="PANTHER" id="PTHR13389">
    <property type="entry name" value="PUMILIO HOMOLOG 3"/>
    <property type="match status" value="1"/>
</dbReference>
<dbReference type="AlphaFoldDB" id="A0A4V1IUU5"/>
<gene>
    <name evidence="6" type="ORF">CXG81DRAFT_11555</name>
</gene>
<sequence>MPHAAPAAAPAKFGGGSKKRSAPEGFSKGKNEHAVKGQAPFKSKNYEEKRQKKDSQAADASFAKTRKEQKELALQRKARKPNFDLVQQCKAQWEILRQKELSDADRIASVSKLMTLCRGKVQALIFTHDASRIVQSLIKHAAPEQRREIFAELKGRWLDLACAQYGHFIVLRGLKFASAEQRADIVDEFQGHVLHLIRHRQASAILEEVYSTYARANQKRALMHEFYGPAFVVYKQQADGSESKSLKEVLEAEPSKRDVILKSLRSSLESILSKGFTSYGSQTLLHHAISEFFQYTNPALTLDLVEMLLEHVVSMVHTRDGARVAQYVFMLANNKQRKTILKSFKGFVGKMAMEQFGHAVLLTVMETMDDTVTVGKTIFAELCHSTTKDQAAGGGDQPEFLTLCRDQFASRVMRAALAPRDLKHQLVFVVNELAAFDELRRANCKKDDPIRAGELRTQFLKYVLPMLPAHVALLLRDAGPGSRVLSLTYE</sequence>
<keyword evidence="7" id="KW-1185">Reference proteome</keyword>
<dbReference type="GO" id="GO:0006417">
    <property type="term" value="P:regulation of translation"/>
    <property type="evidence" value="ECO:0007669"/>
    <property type="project" value="TreeGrafter"/>
</dbReference>
<protein>
    <recommendedName>
        <fullName evidence="5">PUM-HD domain-containing protein</fullName>
    </recommendedName>
</protein>
<dbReference type="InterPro" id="IPR040059">
    <property type="entry name" value="PUM3"/>
</dbReference>
<evidence type="ECO:0000259" key="5">
    <source>
        <dbReference type="PROSITE" id="PS50303"/>
    </source>
</evidence>
<feature type="domain" description="PUM-HD" evidence="5">
    <location>
        <begin position="91"/>
        <end position="471"/>
    </location>
</feature>
<dbReference type="Pfam" id="PF00806">
    <property type="entry name" value="PUF"/>
    <property type="match status" value="2"/>
</dbReference>
<dbReference type="EMBL" id="ML014161">
    <property type="protein sequence ID" value="RKP01779.1"/>
    <property type="molecule type" value="Genomic_DNA"/>
</dbReference>
<dbReference type="InterPro" id="IPR001313">
    <property type="entry name" value="Pumilio_RNA-bd_rpt"/>
</dbReference>
<dbReference type="Pfam" id="PF08144">
    <property type="entry name" value="CPL"/>
    <property type="match status" value="1"/>
</dbReference>
<evidence type="ECO:0000256" key="3">
    <source>
        <dbReference type="PROSITE-ProRule" id="PRU00317"/>
    </source>
</evidence>
<feature type="compositionally biased region" description="Basic and acidic residues" evidence="4">
    <location>
        <begin position="44"/>
        <end position="56"/>
    </location>
</feature>
<dbReference type="GO" id="GO:0005730">
    <property type="term" value="C:nucleolus"/>
    <property type="evidence" value="ECO:0007669"/>
    <property type="project" value="TreeGrafter"/>
</dbReference>
<dbReference type="PROSITE" id="PS50303">
    <property type="entry name" value="PUM_HD"/>
    <property type="match status" value="1"/>
</dbReference>
<evidence type="ECO:0000256" key="1">
    <source>
        <dbReference type="ARBA" id="ARBA00022737"/>
    </source>
</evidence>
<dbReference type="Proteomes" id="UP000274922">
    <property type="component" value="Unassembled WGS sequence"/>
</dbReference>
<dbReference type="SUPFAM" id="SSF48371">
    <property type="entry name" value="ARM repeat"/>
    <property type="match status" value="1"/>
</dbReference>
<name>A0A4V1IUU5_9FUNG</name>
<keyword evidence="2" id="KW-0694">RNA-binding</keyword>
<feature type="repeat" description="Pumilio" evidence="3">
    <location>
        <begin position="306"/>
        <end position="342"/>
    </location>
</feature>
<dbReference type="InterPro" id="IPR033133">
    <property type="entry name" value="PUM-HD"/>
</dbReference>
<feature type="non-terminal residue" evidence="6">
    <location>
        <position position="490"/>
    </location>
</feature>
<evidence type="ECO:0000256" key="4">
    <source>
        <dbReference type="SAM" id="MobiDB-lite"/>
    </source>
</evidence>
<dbReference type="InterPro" id="IPR011989">
    <property type="entry name" value="ARM-like"/>
</dbReference>
<dbReference type="InterPro" id="IPR012959">
    <property type="entry name" value="CPL_dom"/>
</dbReference>
<dbReference type="STRING" id="1555241.A0A4V1IUU5"/>
<evidence type="ECO:0000313" key="6">
    <source>
        <dbReference type="EMBL" id="RKP01779.1"/>
    </source>
</evidence>
<feature type="repeat" description="Pumilio" evidence="3">
    <location>
        <begin position="152"/>
        <end position="187"/>
    </location>
</feature>
<dbReference type="InterPro" id="IPR016024">
    <property type="entry name" value="ARM-type_fold"/>
</dbReference>
<evidence type="ECO:0000313" key="7">
    <source>
        <dbReference type="Proteomes" id="UP000274922"/>
    </source>
</evidence>
<proteinExistence type="predicted"/>
<dbReference type="Gene3D" id="1.25.10.10">
    <property type="entry name" value="Leucine-rich Repeat Variant"/>
    <property type="match status" value="1"/>
</dbReference>
<feature type="compositionally biased region" description="Low complexity" evidence="4">
    <location>
        <begin position="1"/>
        <end position="11"/>
    </location>
</feature>